<feature type="transmembrane region" description="Helical" evidence="1">
    <location>
        <begin position="31"/>
        <end position="52"/>
    </location>
</feature>
<proteinExistence type="predicted"/>
<keyword evidence="1" id="KW-1133">Transmembrane helix</keyword>
<accession>A0A7C5XLZ0</accession>
<keyword evidence="1" id="KW-0812">Transmembrane</keyword>
<dbReference type="AlphaFoldDB" id="A0A7C5XLZ0"/>
<name>A0A7C5XLZ0_9CREN</name>
<feature type="transmembrane region" description="Helical" evidence="1">
    <location>
        <begin position="59"/>
        <end position="79"/>
    </location>
</feature>
<protein>
    <submittedName>
        <fullName evidence="2">Uncharacterized protein</fullName>
    </submittedName>
</protein>
<reference evidence="2" key="1">
    <citation type="journal article" date="2020" name="mSystems">
        <title>Genome- and Community-Level Interaction Insights into Carbon Utilization and Element Cycling Functions of Hydrothermarchaeota in Hydrothermal Sediment.</title>
        <authorList>
            <person name="Zhou Z."/>
            <person name="Liu Y."/>
            <person name="Xu W."/>
            <person name="Pan J."/>
            <person name="Luo Z.H."/>
            <person name="Li M."/>
        </authorList>
    </citation>
    <scope>NUCLEOTIDE SEQUENCE [LARGE SCALE GENOMIC DNA]</scope>
    <source>
        <strain evidence="2">SpSt-1121</strain>
    </source>
</reference>
<keyword evidence="1" id="KW-0472">Membrane</keyword>
<gene>
    <name evidence="2" type="ORF">ENM84_02455</name>
</gene>
<evidence type="ECO:0000256" key="1">
    <source>
        <dbReference type="SAM" id="Phobius"/>
    </source>
</evidence>
<evidence type="ECO:0000313" key="2">
    <source>
        <dbReference type="EMBL" id="HHP81507.1"/>
    </source>
</evidence>
<sequence>MTKPKIVELLTFGLLGYRSCVMLHTSIELRWVLITFLLIHSFTGFSIMLLKIKDKTLRYLLEILLLILLFVYLFQFLLLEFL</sequence>
<comment type="caution">
    <text evidence="2">The sequence shown here is derived from an EMBL/GenBank/DDBJ whole genome shotgun (WGS) entry which is preliminary data.</text>
</comment>
<dbReference type="EMBL" id="DRZI01000101">
    <property type="protein sequence ID" value="HHP81507.1"/>
    <property type="molecule type" value="Genomic_DNA"/>
</dbReference>
<organism evidence="2">
    <name type="scientific">Ignisphaera aggregans</name>
    <dbReference type="NCBI Taxonomy" id="334771"/>
    <lineage>
        <taxon>Archaea</taxon>
        <taxon>Thermoproteota</taxon>
        <taxon>Thermoprotei</taxon>
        <taxon>Desulfurococcales</taxon>
        <taxon>Desulfurococcaceae</taxon>
        <taxon>Ignisphaera</taxon>
    </lineage>
</organism>